<keyword evidence="7" id="KW-1185">Reference proteome</keyword>
<evidence type="ECO:0000256" key="2">
    <source>
        <dbReference type="ARBA" id="ARBA00007832"/>
    </source>
</evidence>
<dbReference type="EMBL" id="JACBYW010000004">
    <property type="protein sequence ID" value="NYH79229.1"/>
    <property type="molecule type" value="Genomic_DNA"/>
</dbReference>
<feature type="domain" description="Aerobactin siderophore biosynthesis IucA/IucC N-terminal" evidence="4">
    <location>
        <begin position="212"/>
        <end position="459"/>
    </location>
</feature>
<dbReference type="Gene3D" id="1.10.510.40">
    <property type="match status" value="1"/>
</dbReference>
<dbReference type="GO" id="GO:0019290">
    <property type="term" value="P:siderophore biosynthetic process"/>
    <property type="evidence" value="ECO:0007669"/>
    <property type="project" value="InterPro"/>
</dbReference>
<accession>A0A852Z0A7</accession>
<dbReference type="Pfam" id="PF04183">
    <property type="entry name" value="IucA_IucC"/>
    <property type="match status" value="1"/>
</dbReference>
<comment type="pathway">
    <text evidence="1">Siderophore biosynthesis.</text>
</comment>
<dbReference type="PANTHER" id="PTHR34384:SF5">
    <property type="entry name" value="L-2,3-DIAMINOPROPANOATE--CITRATE LIGASE"/>
    <property type="match status" value="1"/>
</dbReference>
<dbReference type="GO" id="GO:0016881">
    <property type="term" value="F:acid-amino acid ligase activity"/>
    <property type="evidence" value="ECO:0007669"/>
    <property type="project" value="UniProtKB-ARBA"/>
</dbReference>
<dbReference type="InterPro" id="IPR007310">
    <property type="entry name" value="Aerobactin_biosyn_IucA/IucC_N"/>
</dbReference>
<name>A0A852Z0A7_9ACTN</name>
<dbReference type="InterPro" id="IPR022770">
    <property type="entry name" value="IucA/IucC-like_C"/>
</dbReference>
<feature type="domain" description="Aerobactin siderophore biosynthesis IucA/IucC-like C-terminal" evidence="5">
    <location>
        <begin position="491"/>
        <end position="652"/>
    </location>
</feature>
<feature type="region of interest" description="Disordered" evidence="3">
    <location>
        <begin position="652"/>
        <end position="676"/>
    </location>
</feature>
<dbReference type="Pfam" id="PF06276">
    <property type="entry name" value="FhuF"/>
    <property type="match status" value="1"/>
</dbReference>
<protein>
    <submittedName>
        <fullName evidence="6">Siderophore synthetase component</fullName>
    </submittedName>
</protein>
<comment type="similarity">
    <text evidence="2">Belongs to the IucA/IucC family.</text>
</comment>
<dbReference type="AlphaFoldDB" id="A0A852Z0A7"/>
<sequence>MSGSFAVCAGSGTLNSREAAVLAELRRRDAELSRRWSQALPEARAETARGFLGALLREDAPGVRGHATAFRWPPRPDGAHGFPAALLERFADGAGTLVVVRAPGCRAVAALREEEAGFGLGRVSTPVLVERDGGVLALERAERLIDVLRDNDPSAHWERMREELVDSACNLALSGVLVERARKRLLPSGARPDGMNPLSALAAGRPGRDVALELDTLTGEGHSTHPCGKVRLGFSAADSLAYAPESGAYVEIGLVAVSRSLVRSTEDAGRRSVGDLLGAHFPRLLACAVRELRELGRDPDDYALVPVHPWQRRNVLAREYAGELRSGELVPLRGARLPCRPTLSIRTLVTAFPGRRGRRLTIKTSLDVLLTSTRRTISPETTRDAPGTSALLRELLDRDPVSAGKVGTVSDLAGIAFAPPEGGASGSARLRGLSALLREDPADQLNDAGEHLVPASALRAPSPVSDGTLLADLVDELAARTATSGVAAGERFLRSYSELLFSATLPLLSRHGMALEAHMQNTLLVVRGGEPVRLLLRDFAGMRVHRGRMRAAGWNSAARHARATVVEHVEQLHAKLAHSVLQVNLAEVVRSLGEFPGAAQRGAWDVVRSVLVETAERVAATGGGEEARSDLAALLAPTLPQKALATMRLRSATEDVHRPQPNPLHRSGAVSGRTGT</sequence>
<evidence type="ECO:0000256" key="1">
    <source>
        <dbReference type="ARBA" id="ARBA00004924"/>
    </source>
</evidence>
<evidence type="ECO:0000259" key="5">
    <source>
        <dbReference type="Pfam" id="PF06276"/>
    </source>
</evidence>
<dbReference type="PANTHER" id="PTHR34384">
    <property type="entry name" value="L-2,3-DIAMINOPROPANOATE--CITRATE LIGASE"/>
    <property type="match status" value="1"/>
</dbReference>
<evidence type="ECO:0000256" key="3">
    <source>
        <dbReference type="SAM" id="MobiDB-lite"/>
    </source>
</evidence>
<dbReference type="InterPro" id="IPR037455">
    <property type="entry name" value="LucA/IucC-like"/>
</dbReference>
<comment type="caution">
    <text evidence="6">The sequence shown here is derived from an EMBL/GenBank/DDBJ whole genome shotgun (WGS) entry which is preliminary data.</text>
</comment>
<gene>
    <name evidence="6" type="ORF">FHR84_002563</name>
</gene>
<evidence type="ECO:0000313" key="6">
    <source>
        <dbReference type="EMBL" id="NYH79229.1"/>
    </source>
</evidence>
<reference evidence="6 7" key="1">
    <citation type="submission" date="2020-07" db="EMBL/GenBank/DDBJ databases">
        <title>Genomic Encyclopedia of Type Strains, Phase III (KMG-III): the genomes of soil and plant-associated and newly described type strains.</title>
        <authorList>
            <person name="Whitman W."/>
        </authorList>
    </citation>
    <scope>NUCLEOTIDE SEQUENCE [LARGE SCALE GENOMIC DNA]</scope>
    <source>
        <strain evidence="6 7">CECT 8576</strain>
    </source>
</reference>
<proteinExistence type="inferred from homology"/>
<evidence type="ECO:0000313" key="7">
    <source>
        <dbReference type="Proteomes" id="UP000548304"/>
    </source>
</evidence>
<dbReference type="Gene3D" id="6.10.250.3370">
    <property type="match status" value="1"/>
</dbReference>
<dbReference type="RefSeq" id="WP_218862777.1">
    <property type="nucleotide sequence ID" value="NZ_JACBYW010000004.1"/>
</dbReference>
<evidence type="ECO:0000259" key="4">
    <source>
        <dbReference type="Pfam" id="PF04183"/>
    </source>
</evidence>
<dbReference type="Proteomes" id="UP000548304">
    <property type="component" value="Unassembled WGS sequence"/>
</dbReference>
<organism evidence="6 7">
    <name type="scientific">Actinopolyspora biskrensis</name>
    <dbReference type="NCBI Taxonomy" id="1470178"/>
    <lineage>
        <taxon>Bacteria</taxon>
        <taxon>Bacillati</taxon>
        <taxon>Actinomycetota</taxon>
        <taxon>Actinomycetes</taxon>
        <taxon>Actinopolysporales</taxon>
        <taxon>Actinopolysporaceae</taxon>
        <taxon>Actinopolyspora</taxon>
    </lineage>
</organism>